<feature type="transmembrane region" description="Helical" evidence="6">
    <location>
        <begin position="198"/>
        <end position="223"/>
    </location>
</feature>
<keyword evidence="3 6" id="KW-0812">Transmembrane</keyword>
<evidence type="ECO:0000256" key="4">
    <source>
        <dbReference type="ARBA" id="ARBA00022989"/>
    </source>
</evidence>
<evidence type="ECO:0000256" key="3">
    <source>
        <dbReference type="ARBA" id="ARBA00022692"/>
    </source>
</evidence>
<dbReference type="EMBL" id="FOAN01000001">
    <property type="protein sequence ID" value="SEK61053.1"/>
    <property type="molecule type" value="Genomic_DNA"/>
</dbReference>
<feature type="transmembrane region" description="Helical" evidence="6">
    <location>
        <begin position="235"/>
        <end position="257"/>
    </location>
</feature>
<evidence type="ECO:0000256" key="6">
    <source>
        <dbReference type="SAM" id="Phobius"/>
    </source>
</evidence>
<evidence type="ECO:0000313" key="8">
    <source>
        <dbReference type="Proteomes" id="UP000199664"/>
    </source>
</evidence>
<comment type="subcellular location">
    <subcellularLocation>
        <location evidence="1">Cell membrane</location>
        <topology evidence="1">Multi-pass membrane protein</topology>
    </subcellularLocation>
</comment>
<evidence type="ECO:0000256" key="5">
    <source>
        <dbReference type="ARBA" id="ARBA00023136"/>
    </source>
</evidence>
<dbReference type="Proteomes" id="UP000199664">
    <property type="component" value="Unassembled WGS sequence"/>
</dbReference>
<dbReference type="PIRSF" id="PIRSF035875">
    <property type="entry name" value="RNase_BN"/>
    <property type="match status" value="1"/>
</dbReference>
<protein>
    <submittedName>
        <fullName evidence="7">Membrane protein</fullName>
    </submittedName>
</protein>
<keyword evidence="2" id="KW-1003">Cell membrane</keyword>
<dbReference type="PANTHER" id="PTHR30213:SF0">
    <property type="entry name" value="UPF0761 MEMBRANE PROTEIN YIHY"/>
    <property type="match status" value="1"/>
</dbReference>
<dbReference type="PANTHER" id="PTHR30213">
    <property type="entry name" value="INNER MEMBRANE PROTEIN YHJD"/>
    <property type="match status" value="1"/>
</dbReference>
<evidence type="ECO:0000256" key="2">
    <source>
        <dbReference type="ARBA" id="ARBA00022475"/>
    </source>
</evidence>
<dbReference type="GO" id="GO:0005886">
    <property type="term" value="C:plasma membrane"/>
    <property type="evidence" value="ECO:0007669"/>
    <property type="project" value="UniProtKB-SubCell"/>
</dbReference>
<accession>A0A1H7IEQ9</accession>
<keyword evidence="8" id="KW-1185">Reference proteome</keyword>
<dbReference type="Pfam" id="PF03631">
    <property type="entry name" value="Virul_fac_BrkB"/>
    <property type="match status" value="1"/>
</dbReference>
<dbReference type="AlphaFoldDB" id="A0A1H7IEQ9"/>
<reference evidence="8" key="1">
    <citation type="submission" date="2016-10" db="EMBL/GenBank/DDBJ databases">
        <authorList>
            <person name="Varghese N."/>
            <person name="Submissions S."/>
        </authorList>
    </citation>
    <scope>NUCLEOTIDE SEQUENCE [LARGE SCALE GENOMIC DNA]</scope>
    <source>
        <strain evidence="8">LMG 26383,CCUG 61248,R- 45681</strain>
    </source>
</reference>
<proteinExistence type="predicted"/>
<organism evidence="7 8">
    <name type="scientific">Bosea lupini</name>
    <dbReference type="NCBI Taxonomy" id="1036779"/>
    <lineage>
        <taxon>Bacteria</taxon>
        <taxon>Pseudomonadati</taxon>
        <taxon>Pseudomonadota</taxon>
        <taxon>Alphaproteobacteria</taxon>
        <taxon>Hyphomicrobiales</taxon>
        <taxon>Boseaceae</taxon>
        <taxon>Bosea</taxon>
    </lineage>
</organism>
<feature type="transmembrane region" description="Helical" evidence="6">
    <location>
        <begin position="162"/>
        <end position="186"/>
    </location>
</feature>
<feature type="transmembrane region" description="Helical" evidence="6">
    <location>
        <begin position="119"/>
        <end position="142"/>
    </location>
</feature>
<keyword evidence="4 6" id="KW-1133">Transmembrane helix</keyword>
<dbReference type="InterPro" id="IPR017039">
    <property type="entry name" value="Virul_fac_BrkB"/>
</dbReference>
<gene>
    <name evidence="7" type="ORF">SAMN04515666_101959</name>
</gene>
<dbReference type="STRING" id="1036779.SAMN04515666_101959"/>
<keyword evidence="5 6" id="KW-0472">Membrane</keyword>
<feature type="transmembrane region" description="Helical" evidence="6">
    <location>
        <begin position="57"/>
        <end position="79"/>
    </location>
</feature>
<feature type="transmembrane region" description="Helical" evidence="6">
    <location>
        <begin position="269"/>
        <end position="293"/>
    </location>
</feature>
<sequence>MSLALFVLRMLPSCQQPRTSDNHRAAPPETRMSLRSVPALAFERFIAHDGWAIASHIALSVLMSLFPFLILVTALGGFFGSQAAADEAAQLLLEAWPREVAEPITREVRSVLTAVRKDALTLGAILALYFSSSGVEAVRIGLNRAYEAYEWRSWWRTRLESIVYVVGGAVFMLAFSLLVVLGPLIWRGIVGFAPALAPLGFLLAFLRIAGATVLVVLALSVAHKLLPARAPHIRAMWPGILMTLVVWLIGGVGFGWYLDSFAGAYVTTYAGLATAMIALVFLYWLAAIFLYGAELNAAIALRRAPEKSSGDVLSGL</sequence>
<evidence type="ECO:0000256" key="1">
    <source>
        <dbReference type="ARBA" id="ARBA00004651"/>
    </source>
</evidence>
<evidence type="ECO:0000313" key="7">
    <source>
        <dbReference type="EMBL" id="SEK61053.1"/>
    </source>
</evidence>
<name>A0A1H7IEQ9_9HYPH</name>